<sequence length="234" mass="27181">MAEIDNYQDSSARSSDDVESSNDKSDSEDESSRDTQTGDEDEDPLSLSICAKDISGTCFGHLRHIPEHFKFNRQMPACFGLREFALITGLNCSAYPRDAKFKKVLEKEEKFYYKVTKNKSITATKLMRLIKGSKLNKEQKLKCSLVLFVHTMLLAHDRSKIVDSSHIKMVDDLDFFNSYLWGKENFNLTLTYLKNKINLKKQSEVFNERGNASYALYGFLWAFLLFYVRTWNYY</sequence>
<feature type="compositionally biased region" description="Acidic residues" evidence="1">
    <location>
        <begin position="34"/>
        <end position="44"/>
    </location>
</feature>
<dbReference type="Proteomes" id="UP000826656">
    <property type="component" value="Unassembled WGS sequence"/>
</dbReference>
<feature type="domain" description="DUF1985" evidence="3">
    <location>
        <begin position="74"/>
        <end position="190"/>
    </location>
</feature>
<proteinExistence type="predicted"/>
<keyword evidence="2" id="KW-0812">Transmembrane</keyword>
<comment type="caution">
    <text evidence="4">The sequence shown here is derived from an EMBL/GenBank/DDBJ whole genome shotgun (WGS) entry which is preliminary data.</text>
</comment>
<dbReference type="Pfam" id="PF09331">
    <property type="entry name" value="DUF1985"/>
    <property type="match status" value="1"/>
</dbReference>
<gene>
    <name evidence="4" type="ORF">KY290_027777</name>
</gene>
<evidence type="ECO:0000313" key="5">
    <source>
        <dbReference type="Proteomes" id="UP000826656"/>
    </source>
</evidence>
<protein>
    <recommendedName>
        <fullName evidence="3">DUF1985 domain-containing protein</fullName>
    </recommendedName>
</protein>
<keyword evidence="5" id="KW-1185">Reference proteome</keyword>
<organism evidence="4 5">
    <name type="scientific">Solanum tuberosum</name>
    <name type="common">Potato</name>
    <dbReference type="NCBI Taxonomy" id="4113"/>
    <lineage>
        <taxon>Eukaryota</taxon>
        <taxon>Viridiplantae</taxon>
        <taxon>Streptophyta</taxon>
        <taxon>Embryophyta</taxon>
        <taxon>Tracheophyta</taxon>
        <taxon>Spermatophyta</taxon>
        <taxon>Magnoliopsida</taxon>
        <taxon>eudicotyledons</taxon>
        <taxon>Gunneridae</taxon>
        <taxon>Pentapetalae</taxon>
        <taxon>asterids</taxon>
        <taxon>lamiids</taxon>
        <taxon>Solanales</taxon>
        <taxon>Solanaceae</taxon>
        <taxon>Solanoideae</taxon>
        <taxon>Solaneae</taxon>
        <taxon>Solanum</taxon>
    </lineage>
</organism>
<dbReference type="PANTHER" id="PTHR48449">
    <property type="entry name" value="DUF1985 DOMAIN-CONTAINING PROTEIN"/>
    <property type="match status" value="1"/>
</dbReference>
<reference evidence="4 5" key="1">
    <citation type="journal article" date="2021" name="bioRxiv">
        <title>Chromosome-scale and haplotype-resolved genome assembly of a tetraploid potato cultivar.</title>
        <authorList>
            <person name="Sun H."/>
            <person name="Jiao W.-B."/>
            <person name="Krause K."/>
            <person name="Campoy J.A."/>
            <person name="Goel M."/>
            <person name="Folz-Donahue K."/>
            <person name="Kukat C."/>
            <person name="Huettel B."/>
            <person name="Schneeberger K."/>
        </authorList>
    </citation>
    <scope>NUCLEOTIDE SEQUENCE [LARGE SCALE GENOMIC DNA]</scope>
    <source>
        <strain evidence="4">SolTubOtavaFocal</strain>
        <tissue evidence="4">Leaves</tissue>
    </source>
</reference>
<name>A0ABQ7UG05_SOLTU</name>
<feature type="transmembrane region" description="Helical" evidence="2">
    <location>
        <begin position="211"/>
        <end position="228"/>
    </location>
</feature>
<evidence type="ECO:0000256" key="1">
    <source>
        <dbReference type="SAM" id="MobiDB-lite"/>
    </source>
</evidence>
<dbReference type="InterPro" id="IPR015410">
    <property type="entry name" value="DUF1985"/>
</dbReference>
<dbReference type="PANTHER" id="PTHR48449:SF1">
    <property type="entry name" value="DUF1985 DOMAIN-CONTAINING PROTEIN"/>
    <property type="match status" value="1"/>
</dbReference>
<feature type="region of interest" description="Disordered" evidence="1">
    <location>
        <begin position="1"/>
        <end position="44"/>
    </location>
</feature>
<evidence type="ECO:0000256" key="2">
    <source>
        <dbReference type="SAM" id="Phobius"/>
    </source>
</evidence>
<evidence type="ECO:0000259" key="3">
    <source>
        <dbReference type="Pfam" id="PF09331"/>
    </source>
</evidence>
<accession>A0ABQ7UG05</accession>
<keyword evidence="2" id="KW-1133">Transmembrane helix</keyword>
<feature type="compositionally biased region" description="Basic and acidic residues" evidence="1">
    <location>
        <begin position="21"/>
        <end position="33"/>
    </location>
</feature>
<dbReference type="EMBL" id="JAIVGD010000019">
    <property type="protein sequence ID" value="KAH0748545.1"/>
    <property type="molecule type" value="Genomic_DNA"/>
</dbReference>
<evidence type="ECO:0000313" key="4">
    <source>
        <dbReference type="EMBL" id="KAH0748545.1"/>
    </source>
</evidence>
<keyword evidence="2" id="KW-0472">Membrane</keyword>